<organism evidence="1 2">
    <name type="scientific">Ectobacillus funiculus</name>
    <dbReference type="NCBI Taxonomy" id="137993"/>
    <lineage>
        <taxon>Bacteria</taxon>
        <taxon>Bacillati</taxon>
        <taxon>Bacillota</taxon>
        <taxon>Bacilli</taxon>
        <taxon>Bacillales</taxon>
        <taxon>Bacillaceae</taxon>
        <taxon>Ectobacillus</taxon>
    </lineage>
</organism>
<accession>A0ABV5WCR9</accession>
<gene>
    <name evidence="1" type="ORF">ACFFMS_06620</name>
</gene>
<sequence length="164" mass="19043">MKLLDAKVINTVHGLEIYVDVVGNIEIKEIHIPSIDSPFYEVQFGIKYFLLRKEKKYSSQRNYFGIRMNHDFSSITLTETETESLFAVKSEEEREATKELLGEWFIKTNSYKESINECIKKVKKGNIYTSEDVQHKKIETIKFLGKLLELPTEDIELASAEKSI</sequence>
<evidence type="ECO:0000313" key="1">
    <source>
        <dbReference type="EMBL" id="MFB9758197.1"/>
    </source>
</evidence>
<protein>
    <submittedName>
        <fullName evidence="1">Uncharacterized protein</fullName>
    </submittedName>
</protein>
<reference evidence="1 2" key="1">
    <citation type="submission" date="2024-09" db="EMBL/GenBank/DDBJ databases">
        <authorList>
            <person name="Sun Q."/>
            <person name="Mori K."/>
        </authorList>
    </citation>
    <scope>NUCLEOTIDE SEQUENCE [LARGE SCALE GENOMIC DNA]</scope>
    <source>
        <strain evidence="1 2">JCM 11201</strain>
    </source>
</reference>
<dbReference type="RefSeq" id="WP_379948463.1">
    <property type="nucleotide sequence ID" value="NZ_JBHMAF010000021.1"/>
</dbReference>
<comment type="caution">
    <text evidence="1">The sequence shown here is derived from an EMBL/GenBank/DDBJ whole genome shotgun (WGS) entry which is preliminary data.</text>
</comment>
<proteinExistence type="predicted"/>
<name>A0ABV5WCR9_9BACI</name>
<evidence type="ECO:0000313" key="2">
    <source>
        <dbReference type="Proteomes" id="UP001589609"/>
    </source>
</evidence>
<dbReference type="EMBL" id="JBHMAF010000021">
    <property type="protein sequence ID" value="MFB9758197.1"/>
    <property type="molecule type" value="Genomic_DNA"/>
</dbReference>
<dbReference type="Proteomes" id="UP001589609">
    <property type="component" value="Unassembled WGS sequence"/>
</dbReference>
<keyword evidence="2" id="KW-1185">Reference proteome</keyword>